<comment type="caution">
    <text evidence="6">The sequence shown here is derived from an EMBL/GenBank/DDBJ whole genome shotgun (WGS) entry which is preliminary data.</text>
</comment>
<dbReference type="SMART" id="SM00644">
    <property type="entry name" value="Ami_2"/>
    <property type="match status" value="1"/>
</dbReference>
<evidence type="ECO:0000259" key="5">
    <source>
        <dbReference type="SMART" id="SM00644"/>
    </source>
</evidence>
<keyword evidence="7" id="KW-1185">Reference proteome</keyword>
<accession>A0A926DAB5</accession>
<dbReference type="GO" id="GO:0008745">
    <property type="term" value="F:N-acetylmuramoyl-L-alanine amidase activity"/>
    <property type="evidence" value="ECO:0007669"/>
    <property type="project" value="UniProtKB-EC"/>
</dbReference>
<keyword evidence="4" id="KW-0961">Cell wall biogenesis/degradation</keyword>
<dbReference type="GO" id="GO:0009254">
    <property type="term" value="P:peptidoglycan turnover"/>
    <property type="evidence" value="ECO:0007669"/>
    <property type="project" value="TreeGrafter"/>
</dbReference>
<reference evidence="6" key="1">
    <citation type="submission" date="2020-08" db="EMBL/GenBank/DDBJ databases">
        <title>Genome public.</title>
        <authorList>
            <person name="Liu C."/>
            <person name="Sun Q."/>
        </authorList>
    </citation>
    <scope>NUCLEOTIDE SEQUENCE</scope>
    <source>
        <strain evidence="6">BX7</strain>
    </source>
</reference>
<dbReference type="InterPro" id="IPR036505">
    <property type="entry name" value="Amidase/PGRP_sf"/>
</dbReference>
<dbReference type="GO" id="GO:0071555">
    <property type="term" value="P:cell wall organization"/>
    <property type="evidence" value="ECO:0007669"/>
    <property type="project" value="UniProtKB-KW"/>
</dbReference>
<dbReference type="Gene3D" id="3.40.80.10">
    <property type="entry name" value="Peptidoglycan recognition protein-like"/>
    <property type="match status" value="1"/>
</dbReference>
<comment type="catalytic activity">
    <reaction evidence="1">
        <text>Hydrolyzes the link between N-acetylmuramoyl residues and L-amino acid residues in certain cell-wall glycopeptides.</text>
        <dbReference type="EC" id="3.5.1.28"/>
    </reaction>
</comment>
<evidence type="ECO:0000256" key="3">
    <source>
        <dbReference type="ARBA" id="ARBA00022801"/>
    </source>
</evidence>
<dbReference type="AlphaFoldDB" id="A0A926DAB5"/>
<name>A0A926DAB5_9FIRM</name>
<gene>
    <name evidence="6" type="ORF">H8695_01200</name>
</gene>
<evidence type="ECO:0000256" key="2">
    <source>
        <dbReference type="ARBA" id="ARBA00011901"/>
    </source>
</evidence>
<keyword evidence="3" id="KW-0378">Hydrolase</keyword>
<evidence type="ECO:0000313" key="7">
    <source>
        <dbReference type="Proteomes" id="UP000620366"/>
    </source>
</evidence>
<organism evidence="6 7">
    <name type="scientific">Feifania hominis</name>
    <dbReference type="NCBI Taxonomy" id="2763660"/>
    <lineage>
        <taxon>Bacteria</taxon>
        <taxon>Bacillati</taxon>
        <taxon>Bacillota</taxon>
        <taxon>Clostridia</taxon>
        <taxon>Eubacteriales</taxon>
        <taxon>Feifaniaceae</taxon>
        <taxon>Feifania</taxon>
    </lineage>
</organism>
<dbReference type="Pfam" id="PF01510">
    <property type="entry name" value="Amidase_2"/>
    <property type="match status" value="1"/>
</dbReference>
<dbReference type="InterPro" id="IPR051206">
    <property type="entry name" value="NAMLAA_amidase_2"/>
</dbReference>
<dbReference type="CDD" id="cd06583">
    <property type="entry name" value="PGRP"/>
    <property type="match status" value="1"/>
</dbReference>
<dbReference type="GO" id="GO:0009253">
    <property type="term" value="P:peptidoglycan catabolic process"/>
    <property type="evidence" value="ECO:0007669"/>
    <property type="project" value="InterPro"/>
</dbReference>
<dbReference type="EMBL" id="JACRSP010000001">
    <property type="protein sequence ID" value="MBC8535315.1"/>
    <property type="molecule type" value="Genomic_DNA"/>
</dbReference>
<evidence type="ECO:0000313" key="6">
    <source>
        <dbReference type="EMBL" id="MBC8535315.1"/>
    </source>
</evidence>
<feature type="domain" description="N-acetylmuramoyl-L-alanine amidase" evidence="5">
    <location>
        <begin position="22"/>
        <end position="181"/>
    </location>
</feature>
<protein>
    <recommendedName>
        <fullName evidence="2">N-acetylmuramoyl-L-alanine amidase</fullName>
        <ecNumber evidence="2">3.5.1.28</ecNumber>
    </recommendedName>
</protein>
<sequence>MGVTRRFYKEGYMELIERFLTKNRCYTNAIGIKVTGLMLHSVGVGQPRAEVFINRWNNPEVSVCVHAFAQADGKVYQTLPWDYKAWHAGGLANSYYSAGVRCGYVGVEMTEPASLHYTGSGSSFTDSDPAATRTFLNEVFHVAVELFAQLCKKYSLDPMRDIISHAEGHRMGIASDHDDPDALWSRYPELGLSMDRFRSAVKTRMEQEEPMTQQDFDRMMQDYNARNNPTYNTVEQVPAYWQAETQQLVDAGAIGGDGVSPLGVTRSELKAAIIAKRYTDAKLEERA</sequence>
<dbReference type="PANTHER" id="PTHR30417">
    <property type="entry name" value="N-ACETYLMURAMOYL-L-ALANINE AMIDASE AMID"/>
    <property type="match status" value="1"/>
</dbReference>
<evidence type="ECO:0000256" key="1">
    <source>
        <dbReference type="ARBA" id="ARBA00001561"/>
    </source>
</evidence>
<dbReference type="Proteomes" id="UP000620366">
    <property type="component" value="Unassembled WGS sequence"/>
</dbReference>
<dbReference type="EC" id="3.5.1.28" evidence="2"/>
<dbReference type="SUPFAM" id="SSF55846">
    <property type="entry name" value="N-acetylmuramoyl-L-alanine amidase-like"/>
    <property type="match status" value="1"/>
</dbReference>
<dbReference type="InterPro" id="IPR002502">
    <property type="entry name" value="Amidase_domain"/>
</dbReference>
<dbReference type="RefSeq" id="WP_249298966.1">
    <property type="nucleotide sequence ID" value="NZ_JACRSP010000001.1"/>
</dbReference>
<proteinExistence type="predicted"/>
<dbReference type="PANTHER" id="PTHR30417:SF1">
    <property type="entry name" value="N-ACETYLMURAMOYL-L-ALANINE AMIDASE AMID"/>
    <property type="match status" value="1"/>
</dbReference>
<evidence type="ECO:0000256" key="4">
    <source>
        <dbReference type="ARBA" id="ARBA00023316"/>
    </source>
</evidence>